<name>A0A2H9N2N5_9BACT</name>
<organism evidence="2 3">
    <name type="scientific">Candidatus Nealsonbacteria bacterium CG_4_8_14_3_um_filter_37_36</name>
    <dbReference type="NCBI Taxonomy" id="1974688"/>
    <lineage>
        <taxon>Bacteria</taxon>
        <taxon>Candidatus Nealsoniibacteriota</taxon>
    </lineage>
</organism>
<dbReference type="AlphaFoldDB" id="A0A2H9N2N5"/>
<proteinExistence type="predicted"/>
<gene>
    <name evidence="2" type="ORF">COZ90_01110</name>
</gene>
<feature type="non-terminal residue" evidence="2">
    <location>
        <position position="1"/>
    </location>
</feature>
<protein>
    <submittedName>
        <fullName evidence="2">Uncharacterized protein</fullName>
    </submittedName>
</protein>
<evidence type="ECO:0000313" key="3">
    <source>
        <dbReference type="Proteomes" id="UP000236840"/>
    </source>
</evidence>
<reference evidence="3" key="1">
    <citation type="submission" date="2017-09" db="EMBL/GenBank/DDBJ databases">
        <title>Depth-based differentiation of microbial function through sediment-hosted aquifers and enrichment of novel symbionts in the deep terrestrial subsurface.</title>
        <authorList>
            <person name="Probst A.J."/>
            <person name="Ladd B."/>
            <person name="Jarett J.K."/>
            <person name="Geller-Mcgrath D.E."/>
            <person name="Sieber C.M.K."/>
            <person name="Emerson J.B."/>
            <person name="Anantharaman K."/>
            <person name="Thomas B.C."/>
            <person name="Malmstrom R."/>
            <person name="Stieglmeier M."/>
            <person name="Klingl A."/>
            <person name="Woyke T."/>
            <person name="Ryan C.M."/>
            <person name="Banfield J.F."/>
        </authorList>
    </citation>
    <scope>NUCLEOTIDE SEQUENCE [LARGE SCALE GENOMIC DNA]</scope>
</reference>
<accession>A0A2H9N2N5</accession>
<comment type="caution">
    <text evidence="2">The sequence shown here is derived from an EMBL/GenBank/DDBJ whole genome shotgun (WGS) entry which is preliminary data.</text>
</comment>
<dbReference type="EMBL" id="PFHJ01000026">
    <property type="protein sequence ID" value="PIW91337.1"/>
    <property type="molecule type" value="Genomic_DNA"/>
</dbReference>
<evidence type="ECO:0000313" key="2">
    <source>
        <dbReference type="EMBL" id="PIW91337.1"/>
    </source>
</evidence>
<dbReference type="Proteomes" id="UP000236840">
    <property type="component" value="Unassembled WGS sequence"/>
</dbReference>
<feature type="region of interest" description="Disordered" evidence="1">
    <location>
        <begin position="47"/>
        <end position="86"/>
    </location>
</feature>
<sequence length="86" mass="9708">ALEKELKLEKDIAKKTAQEINRFIFYPVKSNLEEIYKILVAPPTAMPKVTPLTEVTPPSKPSEEKPGYPPKVGPPSAKDIYREPFE</sequence>
<evidence type="ECO:0000256" key="1">
    <source>
        <dbReference type="SAM" id="MobiDB-lite"/>
    </source>
</evidence>